<dbReference type="Proteomes" id="UP000280842">
    <property type="component" value="Unassembled WGS sequence"/>
</dbReference>
<dbReference type="SUPFAM" id="SSF47188">
    <property type="entry name" value="Hemerythrin-like"/>
    <property type="match status" value="1"/>
</dbReference>
<evidence type="ECO:0000259" key="5">
    <source>
        <dbReference type="Pfam" id="PF01814"/>
    </source>
</evidence>
<evidence type="ECO:0000256" key="1">
    <source>
        <dbReference type="ARBA" id="ARBA00010587"/>
    </source>
</evidence>
<dbReference type="Gene3D" id="1.20.120.50">
    <property type="entry name" value="Hemerythrin-like"/>
    <property type="match status" value="1"/>
</dbReference>
<dbReference type="InterPro" id="IPR012312">
    <property type="entry name" value="Hemerythrin-like"/>
</dbReference>
<keyword evidence="2" id="KW-0561">Oxygen transport</keyword>
<dbReference type="InterPro" id="IPR012827">
    <property type="entry name" value="Hemerythrin_metal-bd"/>
</dbReference>
<gene>
    <name evidence="6" type="ORF">CLV39_1409</name>
</gene>
<dbReference type="RefSeq" id="WP_121923515.1">
    <property type="nucleotide sequence ID" value="NZ_REFO01000013.1"/>
</dbReference>
<dbReference type="Pfam" id="PF01814">
    <property type="entry name" value="Hemerythrin"/>
    <property type="match status" value="1"/>
</dbReference>
<comment type="similarity">
    <text evidence="1">Belongs to the hemerythrin family.</text>
</comment>
<dbReference type="OrthoDB" id="9774644at2"/>
<dbReference type="GO" id="GO:0005344">
    <property type="term" value="F:oxygen carrier activity"/>
    <property type="evidence" value="ECO:0007669"/>
    <property type="project" value="UniProtKB-KW"/>
</dbReference>
<dbReference type="EMBL" id="REFO01000013">
    <property type="protein sequence ID" value="RMA93343.1"/>
    <property type="molecule type" value="Genomic_DNA"/>
</dbReference>
<proteinExistence type="inferred from homology"/>
<dbReference type="InterPro" id="IPR035938">
    <property type="entry name" value="Hemerythrin-like_sf"/>
</dbReference>
<keyword evidence="7" id="KW-1185">Reference proteome</keyword>
<protein>
    <submittedName>
        <fullName evidence="6">Hemerythrin</fullName>
    </submittedName>
</protein>
<dbReference type="PROSITE" id="PS00550">
    <property type="entry name" value="HEMERYTHRINS"/>
    <property type="match status" value="1"/>
</dbReference>
<reference evidence="6 7" key="1">
    <citation type="submission" date="2018-10" db="EMBL/GenBank/DDBJ databases">
        <title>Genomic Encyclopedia of Archaeal and Bacterial Type Strains, Phase II (KMG-II): from individual species to whole genera.</title>
        <authorList>
            <person name="Goeker M."/>
        </authorList>
    </citation>
    <scope>NUCLEOTIDE SEQUENCE [LARGE SCALE GENOMIC DNA]</scope>
    <source>
        <strain evidence="6 7">VM1</strain>
    </source>
</reference>
<dbReference type="AlphaFoldDB" id="A0A3M0B7H4"/>
<evidence type="ECO:0000256" key="2">
    <source>
        <dbReference type="ARBA" id="ARBA00022621"/>
    </source>
</evidence>
<dbReference type="CDD" id="cd12107">
    <property type="entry name" value="Hemerythrin"/>
    <property type="match status" value="1"/>
</dbReference>
<organism evidence="6 7">
    <name type="scientific">Hydrogenothermus marinus</name>
    <dbReference type="NCBI Taxonomy" id="133270"/>
    <lineage>
        <taxon>Bacteria</taxon>
        <taxon>Pseudomonadati</taxon>
        <taxon>Aquificota</taxon>
        <taxon>Aquificia</taxon>
        <taxon>Aquificales</taxon>
        <taxon>Hydrogenothermaceae</taxon>
        <taxon>Hydrogenothermus</taxon>
    </lineage>
</organism>
<dbReference type="PANTHER" id="PTHR37164:SF1">
    <property type="entry name" value="BACTERIOHEMERYTHRIN"/>
    <property type="match status" value="1"/>
</dbReference>
<dbReference type="PANTHER" id="PTHR37164">
    <property type="entry name" value="BACTERIOHEMERYTHRIN"/>
    <property type="match status" value="1"/>
</dbReference>
<evidence type="ECO:0000256" key="3">
    <source>
        <dbReference type="ARBA" id="ARBA00022723"/>
    </source>
</evidence>
<dbReference type="GO" id="GO:0046872">
    <property type="term" value="F:metal ion binding"/>
    <property type="evidence" value="ECO:0007669"/>
    <property type="project" value="UniProtKB-KW"/>
</dbReference>
<evidence type="ECO:0000256" key="4">
    <source>
        <dbReference type="ARBA" id="ARBA00023004"/>
    </source>
</evidence>
<dbReference type="NCBIfam" id="TIGR02481">
    <property type="entry name" value="hemeryth_dom"/>
    <property type="match status" value="1"/>
</dbReference>
<comment type="caution">
    <text evidence="6">The sequence shown here is derived from an EMBL/GenBank/DDBJ whole genome shotgun (WGS) entry which is preliminary data.</text>
</comment>
<keyword evidence="4" id="KW-0408">Iron</keyword>
<sequence>MLLTKEELPKVALNEMNEIHFEEVDMINNLYDTAMSGDYEKTKKLFDEFIEHIEDHFSFEEDLMEQNEFFAYPMHKMEHDNVLKDLYNLREKFEKTKDTKLIANFLKEGFIPWLINHLNTMDTVTASFLTGGF</sequence>
<accession>A0A3M0B7H4</accession>
<evidence type="ECO:0000313" key="7">
    <source>
        <dbReference type="Proteomes" id="UP000280842"/>
    </source>
</evidence>
<feature type="domain" description="Hemerythrin-like" evidence="5">
    <location>
        <begin position="14"/>
        <end position="124"/>
    </location>
</feature>
<name>A0A3M0B7H4_9AQUI</name>
<dbReference type="InterPro" id="IPR050669">
    <property type="entry name" value="Hemerythrin"/>
</dbReference>
<keyword evidence="3" id="KW-0479">Metal-binding</keyword>
<keyword evidence="2" id="KW-0813">Transport</keyword>
<dbReference type="InterPro" id="IPR016131">
    <property type="entry name" value="Haemerythrin_Fe_BS"/>
</dbReference>
<evidence type="ECO:0000313" key="6">
    <source>
        <dbReference type="EMBL" id="RMA93343.1"/>
    </source>
</evidence>